<reference evidence="10" key="1">
    <citation type="submission" date="2017-02" db="EMBL/GenBank/DDBJ databases">
        <authorList>
            <person name="Varghese N."/>
            <person name="Submissions S."/>
        </authorList>
    </citation>
    <scope>NUCLEOTIDE SEQUENCE [LARGE SCALE GENOMIC DNA]</scope>
    <source>
        <strain evidence="10">ATCC BAA-1030</strain>
    </source>
</reference>
<feature type="transmembrane region" description="Helical" evidence="7">
    <location>
        <begin position="302"/>
        <end position="323"/>
    </location>
</feature>
<organism evidence="9 10">
    <name type="scientific">Pilibacter termitis</name>
    <dbReference type="NCBI Taxonomy" id="263852"/>
    <lineage>
        <taxon>Bacteria</taxon>
        <taxon>Bacillati</taxon>
        <taxon>Bacillota</taxon>
        <taxon>Bacilli</taxon>
        <taxon>Lactobacillales</taxon>
        <taxon>Enterococcaceae</taxon>
        <taxon>Pilibacter</taxon>
    </lineage>
</organism>
<keyword evidence="2" id="KW-0813">Transport</keyword>
<dbReference type="AlphaFoldDB" id="A0A1T4MJF0"/>
<keyword evidence="10" id="KW-1185">Reference proteome</keyword>
<protein>
    <submittedName>
        <fullName evidence="9">Transmembrane secretion effector</fullName>
    </submittedName>
</protein>
<evidence type="ECO:0000313" key="10">
    <source>
        <dbReference type="Proteomes" id="UP000190328"/>
    </source>
</evidence>
<dbReference type="Proteomes" id="UP000190328">
    <property type="component" value="Unassembled WGS sequence"/>
</dbReference>
<keyword evidence="6 7" id="KW-0472">Membrane</keyword>
<feature type="transmembrane region" description="Helical" evidence="7">
    <location>
        <begin position="41"/>
        <end position="61"/>
    </location>
</feature>
<dbReference type="Gene3D" id="1.20.1250.20">
    <property type="entry name" value="MFS general substrate transporter like domains"/>
    <property type="match status" value="1"/>
</dbReference>
<keyword evidence="3" id="KW-1003">Cell membrane</keyword>
<evidence type="ECO:0000259" key="8">
    <source>
        <dbReference type="PROSITE" id="PS50850"/>
    </source>
</evidence>
<dbReference type="EMBL" id="FUXI01000010">
    <property type="protein sequence ID" value="SJZ66966.1"/>
    <property type="molecule type" value="Genomic_DNA"/>
</dbReference>
<dbReference type="RefSeq" id="WP_078807039.1">
    <property type="nucleotide sequence ID" value="NZ_FUXI01000010.1"/>
</dbReference>
<dbReference type="InterPro" id="IPR020846">
    <property type="entry name" value="MFS_dom"/>
</dbReference>
<evidence type="ECO:0000256" key="5">
    <source>
        <dbReference type="ARBA" id="ARBA00022989"/>
    </source>
</evidence>
<sequence>MTKSYKLLWGSFCISNVGDWLRKIALPILVFQKTGSAYHMATLYGITFIPWILFSILGGVLADKIKKSRIISYGHFISLFFLTLLIISLQSSKIEIVVIYFLTFLLSSTEPLIHPSFQSLLPLTVEKKNLAKANAGIQLVDNTLNLIGPMISGVLLLYFTPENSLWVNAAGYLLAGIFVLFINEDDVIQSTDKKSSALNDVKDGIAYVMENKVILSGAVLFLFTNLGINMFQSNLVYFITDILQYSSFQYGLILSISGIGAILGAFLAPKLNEKFKAGFVISVSTMCAGVFTLLLFNATNYIYIGVVMGLSNLCGNINVISYFSLRQRIVPQNILGRVVSVTRMISYLAIPVGAFLGGKLISLNYSIYLIILFAGTIRFFAGVFAFLSPLRKSGSE</sequence>
<dbReference type="PROSITE" id="PS50850">
    <property type="entry name" value="MFS"/>
    <property type="match status" value="1"/>
</dbReference>
<proteinExistence type="predicted"/>
<gene>
    <name evidence="9" type="ORF">SAMN02745116_01115</name>
</gene>
<feature type="transmembrane region" description="Helical" evidence="7">
    <location>
        <begin position="248"/>
        <end position="268"/>
    </location>
</feature>
<feature type="transmembrane region" description="Helical" evidence="7">
    <location>
        <begin position="344"/>
        <end position="361"/>
    </location>
</feature>
<evidence type="ECO:0000256" key="2">
    <source>
        <dbReference type="ARBA" id="ARBA00022448"/>
    </source>
</evidence>
<dbReference type="OrthoDB" id="212436at2"/>
<evidence type="ECO:0000256" key="3">
    <source>
        <dbReference type="ARBA" id="ARBA00022475"/>
    </source>
</evidence>
<evidence type="ECO:0000256" key="4">
    <source>
        <dbReference type="ARBA" id="ARBA00022692"/>
    </source>
</evidence>
<name>A0A1T4MJF0_9ENTE</name>
<dbReference type="GO" id="GO:0022857">
    <property type="term" value="F:transmembrane transporter activity"/>
    <property type="evidence" value="ECO:0007669"/>
    <property type="project" value="InterPro"/>
</dbReference>
<evidence type="ECO:0000256" key="7">
    <source>
        <dbReference type="SAM" id="Phobius"/>
    </source>
</evidence>
<feature type="transmembrane region" description="Helical" evidence="7">
    <location>
        <begin position="165"/>
        <end position="183"/>
    </location>
</feature>
<evidence type="ECO:0000256" key="6">
    <source>
        <dbReference type="ARBA" id="ARBA00023136"/>
    </source>
</evidence>
<keyword evidence="5 7" id="KW-1133">Transmembrane helix</keyword>
<feature type="transmembrane region" description="Helical" evidence="7">
    <location>
        <begin position="367"/>
        <end position="387"/>
    </location>
</feature>
<dbReference type="PANTHER" id="PTHR23513">
    <property type="entry name" value="INTEGRAL MEMBRANE EFFLUX PROTEIN-RELATED"/>
    <property type="match status" value="1"/>
</dbReference>
<dbReference type="InterPro" id="IPR010290">
    <property type="entry name" value="TM_effector"/>
</dbReference>
<keyword evidence="4 7" id="KW-0812">Transmembrane</keyword>
<dbReference type="PANTHER" id="PTHR23513:SF6">
    <property type="entry name" value="MAJOR FACILITATOR SUPERFAMILY ASSOCIATED DOMAIN-CONTAINING PROTEIN"/>
    <property type="match status" value="1"/>
</dbReference>
<dbReference type="InterPro" id="IPR036259">
    <property type="entry name" value="MFS_trans_sf"/>
</dbReference>
<dbReference type="SUPFAM" id="SSF103473">
    <property type="entry name" value="MFS general substrate transporter"/>
    <property type="match status" value="1"/>
</dbReference>
<dbReference type="Pfam" id="PF05977">
    <property type="entry name" value="MFS_3"/>
    <property type="match status" value="1"/>
</dbReference>
<feature type="domain" description="Major facilitator superfamily (MFS) profile" evidence="8">
    <location>
        <begin position="213"/>
        <end position="396"/>
    </location>
</feature>
<accession>A0A1T4MJF0</accession>
<feature type="transmembrane region" description="Helical" evidence="7">
    <location>
        <begin position="275"/>
        <end position="296"/>
    </location>
</feature>
<feature type="transmembrane region" description="Helical" evidence="7">
    <location>
        <begin position="204"/>
        <end position="228"/>
    </location>
</feature>
<evidence type="ECO:0000313" key="9">
    <source>
        <dbReference type="EMBL" id="SJZ66966.1"/>
    </source>
</evidence>
<dbReference type="GO" id="GO:0005886">
    <property type="term" value="C:plasma membrane"/>
    <property type="evidence" value="ECO:0007669"/>
    <property type="project" value="UniProtKB-SubCell"/>
</dbReference>
<comment type="subcellular location">
    <subcellularLocation>
        <location evidence="1">Cell membrane</location>
        <topology evidence="1">Multi-pass membrane protein</topology>
    </subcellularLocation>
</comment>
<evidence type="ECO:0000256" key="1">
    <source>
        <dbReference type="ARBA" id="ARBA00004651"/>
    </source>
</evidence>
<dbReference type="STRING" id="263852.SAMN02745116_01115"/>
<feature type="transmembrane region" description="Helical" evidence="7">
    <location>
        <begin position="135"/>
        <end position="159"/>
    </location>
</feature>
<dbReference type="CDD" id="cd06173">
    <property type="entry name" value="MFS_MefA_like"/>
    <property type="match status" value="1"/>
</dbReference>
<feature type="transmembrane region" description="Helical" evidence="7">
    <location>
        <begin position="73"/>
        <end position="90"/>
    </location>
</feature>